<keyword evidence="4 5" id="KW-0732">Signal</keyword>
<dbReference type="PANTHER" id="PTHR30532">
    <property type="entry name" value="IRON III DICITRATE-BINDING PERIPLASMIC PROTEIN"/>
    <property type="match status" value="1"/>
</dbReference>
<evidence type="ECO:0000256" key="5">
    <source>
        <dbReference type="SAM" id="SignalP"/>
    </source>
</evidence>
<sequence>MIRYLLAACLLLLAACGSGSTTPPPPAAAPQSGGTPEAAAFPVTIDHKYGSTTIKAEPKRIVLVGLMEQDALLALGVVPVATTDWLKKHEGAIAPWATAKLGSAPKPTVLVDEGSGPQMEKIAALRPDAIIGLYSGLTQEQYDKLSKIAPTVAQPKQFPDYGIGWQEMTRKVGQVVGKPAQADKLIAESEALIAKARKENPKFEQSTAVIATTWEGYFVYGSNDPRTRLLHSLGFKSPEQLDKVIGDKFGISISKEQTEMLDQDVVIWLAGPQTKEALAKDPVYSSLKVAKEKRDILIDEASDYGSSVSFISVLSLPFLLEKYVPQLAAAVK</sequence>
<evidence type="ECO:0000313" key="7">
    <source>
        <dbReference type="EMBL" id="ALG07101.1"/>
    </source>
</evidence>
<evidence type="ECO:0000256" key="2">
    <source>
        <dbReference type="ARBA" id="ARBA00008814"/>
    </source>
</evidence>
<dbReference type="InterPro" id="IPR002491">
    <property type="entry name" value="ABC_transptr_periplasmic_BD"/>
</dbReference>
<dbReference type="InterPro" id="IPR051313">
    <property type="entry name" value="Bact_iron-sidero_bind"/>
</dbReference>
<dbReference type="SUPFAM" id="SSF53807">
    <property type="entry name" value="Helical backbone' metal receptor"/>
    <property type="match status" value="1"/>
</dbReference>
<proteinExistence type="inferred from homology"/>
<protein>
    <submittedName>
        <fullName evidence="7">Iron ABC transporter substrate-binding protein</fullName>
    </submittedName>
</protein>
<dbReference type="CDD" id="cd01146">
    <property type="entry name" value="FhuD"/>
    <property type="match status" value="1"/>
</dbReference>
<dbReference type="OrthoDB" id="1846031at2"/>
<dbReference type="STRING" id="860235.AOZ06_09335"/>
<comment type="similarity">
    <text evidence="2">Belongs to the bacterial solute-binding protein 8 family.</text>
</comment>
<dbReference type="AlphaFoldDB" id="A0A0N9HYC1"/>
<name>A0A0N9HYC1_9PSEU</name>
<dbReference type="EMBL" id="CP012752">
    <property type="protein sequence ID" value="ALG07101.1"/>
    <property type="molecule type" value="Genomic_DNA"/>
</dbReference>
<feature type="domain" description="Fe/B12 periplasmic-binding" evidence="6">
    <location>
        <begin position="60"/>
        <end position="331"/>
    </location>
</feature>
<dbReference type="KEGG" id="kphy:AOZ06_09335"/>
<reference evidence="7 8" key="1">
    <citation type="submission" date="2015-07" db="EMBL/GenBank/DDBJ databases">
        <title>Genome sequencing of Kibdelosporangium phytohabitans.</title>
        <authorList>
            <person name="Qin S."/>
            <person name="Xing K."/>
        </authorList>
    </citation>
    <scope>NUCLEOTIDE SEQUENCE [LARGE SCALE GENOMIC DNA]</scope>
    <source>
        <strain evidence="7 8">KLBMP1111</strain>
    </source>
</reference>
<dbReference type="PANTHER" id="PTHR30532:SF24">
    <property type="entry name" value="FERRIC ENTEROBACTIN-BINDING PERIPLASMIC PROTEIN FEPB"/>
    <property type="match status" value="1"/>
</dbReference>
<comment type="subcellular location">
    <subcellularLocation>
        <location evidence="1">Cell envelope</location>
    </subcellularLocation>
</comment>
<dbReference type="RefSeq" id="WP_054289072.1">
    <property type="nucleotide sequence ID" value="NZ_CP012752.1"/>
</dbReference>
<dbReference type="GO" id="GO:1901678">
    <property type="term" value="P:iron coordination entity transport"/>
    <property type="evidence" value="ECO:0007669"/>
    <property type="project" value="UniProtKB-ARBA"/>
</dbReference>
<dbReference type="PROSITE" id="PS51257">
    <property type="entry name" value="PROKAR_LIPOPROTEIN"/>
    <property type="match status" value="1"/>
</dbReference>
<organism evidence="7 8">
    <name type="scientific">Kibdelosporangium phytohabitans</name>
    <dbReference type="NCBI Taxonomy" id="860235"/>
    <lineage>
        <taxon>Bacteria</taxon>
        <taxon>Bacillati</taxon>
        <taxon>Actinomycetota</taxon>
        <taxon>Actinomycetes</taxon>
        <taxon>Pseudonocardiales</taxon>
        <taxon>Pseudonocardiaceae</taxon>
        <taxon>Kibdelosporangium</taxon>
    </lineage>
</organism>
<dbReference type="Pfam" id="PF01497">
    <property type="entry name" value="Peripla_BP_2"/>
    <property type="match status" value="1"/>
</dbReference>
<dbReference type="PROSITE" id="PS50983">
    <property type="entry name" value="FE_B12_PBP"/>
    <property type="match status" value="1"/>
</dbReference>
<dbReference type="Gene3D" id="3.40.50.1980">
    <property type="entry name" value="Nitrogenase molybdenum iron protein domain"/>
    <property type="match status" value="2"/>
</dbReference>
<dbReference type="Proteomes" id="UP000063699">
    <property type="component" value="Chromosome"/>
</dbReference>
<evidence type="ECO:0000313" key="8">
    <source>
        <dbReference type="Proteomes" id="UP000063699"/>
    </source>
</evidence>
<accession>A0A0N9HYC1</accession>
<dbReference type="GO" id="GO:0030288">
    <property type="term" value="C:outer membrane-bounded periplasmic space"/>
    <property type="evidence" value="ECO:0007669"/>
    <property type="project" value="TreeGrafter"/>
</dbReference>
<keyword evidence="3" id="KW-0813">Transport</keyword>
<evidence type="ECO:0000256" key="1">
    <source>
        <dbReference type="ARBA" id="ARBA00004196"/>
    </source>
</evidence>
<keyword evidence="8" id="KW-1185">Reference proteome</keyword>
<gene>
    <name evidence="7" type="ORF">AOZ06_09335</name>
</gene>
<evidence type="ECO:0000256" key="4">
    <source>
        <dbReference type="ARBA" id="ARBA00022729"/>
    </source>
</evidence>
<evidence type="ECO:0000256" key="3">
    <source>
        <dbReference type="ARBA" id="ARBA00022448"/>
    </source>
</evidence>
<feature type="signal peptide" evidence="5">
    <location>
        <begin position="1"/>
        <end position="20"/>
    </location>
</feature>
<evidence type="ECO:0000259" key="6">
    <source>
        <dbReference type="PROSITE" id="PS50983"/>
    </source>
</evidence>
<feature type="chain" id="PRO_5038573255" evidence="5">
    <location>
        <begin position="21"/>
        <end position="332"/>
    </location>
</feature>